<dbReference type="EMBL" id="PCZS01000004">
    <property type="protein sequence ID" value="REB68418.1"/>
    <property type="molecule type" value="Genomic_DNA"/>
</dbReference>
<dbReference type="InterPro" id="IPR005490">
    <property type="entry name" value="LD_TPept_cat_dom"/>
</dbReference>
<evidence type="ECO:0000256" key="4">
    <source>
        <dbReference type="ARBA" id="ARBA00022984"/>
    </source>
</evidence>
<evidence type="ECO:0000256" key="3">
    <source>
        <dbReference type="ARBA" id="ARBA00022960"/>
    </source>
</evidence>
<dbReference type="Gene3D" id="2.40.440.10">
    <property type="entry name" value="L,D-transpeptidase catalytic domain-like"/>
    <property type="match status" value="1"/>
</dbReference>
<dbReference type="Proteomes" id="UP000256324">
    <property type="component" value="Unassembled WGS sequence"/>
</dbReference>
<dbReference type="SUPFAM" id="SSF141523">
    <property type="entry name" value="L,D-transpeptidase catalytic domain-like"/>
    <property type="match status" value="1"/>
</dbReference>
<comment type="pathway">
    <text evidence="1 6">Cell wall biogenesis; peptidoglycan biosynthesis.</text>
</comment>
<keyword evidence="5 6" id="KW-0961">Cell wall biogenesis/degradation</keyword>
<feature type="domain" description="L,D-TPase catalytic" evidence="7">
    <location>
        <begin position="1"/>
        <end position="124"/>
    </location>
</feature>
<comment type="caution">
    <text evidence="8">The sequence shown here is derived from an EMBL/GenBank/DDBJ whole genome shotgun (WGS) entry which is preliminary data.</text>
</comment>
<evidence type="ECO:0000313" key="8">
    <source>
        <dbReference type="EMBL" id="REB68418.1"/>
    </source>
</evidence>
<protein>
    <recommendedName>
        <fullName evidence="7">L,D-TPase catalytic domain-containing protein</fullName>
    </recommendedName>
</protein>
<evidence type="ECO:0000256" key="2">
    <source>
        <dbReference type="ARBA" id="ARBA00022679"/>
    </source>
</evidence>
<sequence>MKAENRVYLVSHGRVKRVMLTTAEPWKTPAGNYEIQYKTRHAVFTEDGIRWYIPNFLSFYQRPGATGTIGFHQVPWDEKTKKLAQPIYTLGLPGYSSHGCARLAPKDSEALYHFAHEGTKVKVR</sequence>
<dbReference type="Pfam" id="PF03734">
    <property type="entry name" value="YkuD"/>
    <property type="match status" value="1"/>
</dbReference>
<evidence type="ECO:0000256" key="5">
    <source>
        <dbReference type="ARBA" id="ARBA00023316"/>
    </source>
</evidence>
<keyword evidence="4 6" id="KW-0573">Peptidoglycan synthesis</keyword>
<evidence type="ECO:0000256" key="6">
    <source>
        <dbReference type="PROSITE-ProRule" id="PRU01373"/>
    </source>
</evidence>
<evidence type="ECO:0000313" key="9">
    <source>
        <dbReference type="Proteomes" id="UP000256324"/>
    </source>
</evidence>
<feature type="active site" description="Proton donor/acceptor" evidence="6">
    <location>
        <position position="72"/>
    </location>
</feature>
<proteinExistence type="predicted"/>
<keyword evidence="3 6" id="KW-0133">Cell shape</keyword>
<evidence type="ECO:0000259" key="7">
    <source>
        <dbReference type="PROSITE" id="PS52029"/>
    </source>
</evidence>
<dbReference type="InterPro" id="IPR038063">
    <property type="entry name" value="Transpep_catalytic_dom"/>
</dbReference>
<keyword evidence="2" id="KW-0808">Transferase</keyword>
<organism evidence="8 9">
    <name type="scientific">Cutibacterium namnetense</name>
    <dbReference type="NCBI Taxonomy" id="1574624"/>
    <lineage>
        <taxon>Bacteria</taxon>
        <taxon>Bacillati</taxon>
        <taxon>Actinomycetota</taxon>
        <taxon>Actinomycetes</taxon>
        <taxon>Propionibacteriales</taxon>
        <taxon>Propionibacteriaceae</taxon>
        <taxon>Cutibacterium</taxon>
    </lineage>
</organism>
<dbReference type="PROSITE" id="PS52029">
    <property type="entry name" value="LD_TPASE"/>
    <property type="match status" value="1"/>
</dbReference>
<gene>
    <name evidence="8" type="ORF">CP880_11060</name>
</gene>
<evidence type="ECO:0000256" key="1">
    <source>
        <dbReference type="ARBA" id="ARBA00004752"/>
    </source>
</evidence>
<dbReference type="CDD" id="cd16913">
    <property type="entry name" value="YkuD_like"/>
    <property type="match status" value="1"/>
</dbReference>
<feature type="active site" description="Nucleophile" evidence="6">
    <location>
        <position position="100"/>
    </location>
</feature>
<accession>A0ABX9I870</accession>
<keyword evidence="9" id="KW-1185">Reference proteome</keyword>
<name>A0ABX9I870_9ACTN</name>
<reference evidence="8 9" key="1">
    <citation type="submission" date="2017-09" db="EMBL/GenBank/DDBJ databases">
        <authorList>
            <person name="Bumgarner R.E."/>
        </authorList>
    </citation>
    <scope>NUCLEOTIDE SEQUENCE [LARGE SCALE GENOMIC DNA]</scope>
    <source>
        <strain evidence="8 9">T34998</strain>
    </source>
</reference>